<keyword evidence="1 5" id="KW-0597">Phosphoprotein</keyword>
<organism evidence="7 8">
    <name type="scientific">Alicyclobacillus fastidiosus</name>
    <dbReference type="NCBI Taxonomy" id="392011"/>
    <lineage>
        <taxon>Bacteria</taxon>
        <taxon>Bacillati</taxon>
        <taxon>Bacillota</taxon>
        <taxon>Bacilli</taxon>
        <taxon>Bacillales</taxon>
        <taxon>Alicyclobacillaceae</taxon>
        <taxon>Alicyclobacillus</taxon>
    </lineage>
</organism>
<dbReference type="InterPro" id="IPR058245">
    <property type="entry name" value="NreC/VraR/RcsB-like_REC"/>
</dbReference>
<dbReference type="Gene3D" id="3.40.50.2300">
    <property type="match status" value="1"/>
</dbReference>
<keyword evidence="2" id="KW-0805">Transcription regulation</keyword>
<dbReference type="SUPFAM" id="SSF52172">
    <property type="entry name" value="CheY-like"/>
    <property type="match status" value="1"/>
</dbReference>
<dbReference type="SMART" id="SM00448">
    <property type="entry name" value="REC"/>
    <property type="match status" value="1"/>
</dbReference>
<keyword evidence="3" id="KW-0238">DNA-binding</keyword>
<keyword evidence="4" id="KW-0804">Transcription</keyword>
<evidence type="ECO:0000256" key="3">
    <source>
        <dbReference type="ARBA" id="ARBA00023125"/>
    </source>
</evidence>
<sequence length="145" mass="16416">MHESKLATLLLIDDHEPMAFVLKLMFEDLESVGSIHHVSSGQEALAWVRIEQPTIAIMDLWLPDIHGVQLARKIKDESPHTHVIVYTGEENIDHYLNDLLEIGISGIVHKGRSMDYVRTSVECVMQGATVLPIEHFTRLRLPTSK</sequence>
<accession>A0ABV5AA59</accession>
<evidence type="ECO:0000256" key="1">
    <source>
        <dbReference type="ARBA" id="ARBA00022553"/>
    </source>
</evidence>
<dbReference type="InterPro" id="IPR039420">
    <property type="entry name" value="WalR-like"/>
</dbReference>
<feature type="modified residue" description="4-aspartylphosphate" evidence="5">
    <location>
        <position position="59"/>
    </location>
</feature>
<dbReference type="PANTHER" id="PTHR43214">
    <property type="entry name" value="TWO-COMPONENT RESPONSE REGULATOR"/>
    <property type="match status" value="1"/>
</dbReference>
<name>A0ABV5AA59_9BACL</name>
<protein>
    <submittedName>
        <fullName evidence="7">Response regulator transcription factor</fullName>
    </submittedName>
</protein>
<evidence type="ECO:0000313" key="8">
    <source>
        <dbReference type="Proteomes" id="UP001579974"/>
    </source>
</evidence>
<evidence type="ECO:0000259" key="6">
    <source>
        <dbReference type="PROSITE" id="PS50110"/>
    </source>
</evidence>
<dbReference type="CDD" id="cd17535">
    <property type="entry name" value="REC_NarL-like"/>
    <property type="match status" value="1"/>
</dbReference>
<evidence type="ECO:0000256" key="4">
    <source>
        <dbReference type="ARBA" id="ARBA00023163"/>
    </source>
</evidence>
<dbReference type="PANTHER" id="PTHR43214:SF43">
    <property type="entry name" value="TWO-COMPONENT RESPONSE REGULATOR"/>
    <property type="match status" value="1"/>
</dbReference>
<keyword evidence="8" id="KW-1185">Reference proteome</keyword>
<dbReference type="Pfam" id="PF00072">
    <property type="entry name" value="Response_reg"/>
    <property type="match status" value="1"/>
</dbReference>
<dbReference type="InterPro" id="IPR001789">
    <property type="entry name" value="Sig_transdc_resp-reg_receiver"/>
</dbReference>
<evidence type="ECO:0000256" key="5">
    <source>
        <dbReference type="PROSITE-ProRule" id="PRU00169"/>
    </source>
</evidence>
<dbReference type="PROSITE" id="PS50110">
    <property type="entry name" value="RESPONSE_REGULATORY"/>
    <property type="match status" value="1"/>
</dbReference>
<comment type="caution">
    <text evidence="7">The sequence shown here is derived from an EMBL/GenBank/DDBJ whole genome shotgun (WGS) entry which is preliminary data.</text>
</comment>
<feature type="domain" description="Response regulatory" evidence="6">
    <location>
        <begin position="8"/>
        <end position="125"/>
    </location>
</feature>
<evidence type="ECO:0000256" key="2">
    <source>
        <dbReference type="ARBA" id="ARBA00023015"/>
    </source>
</evidence>
<reference evidence="7 8" key="1">
    <citation type="journal article" date="2024" name="Int. J. Mol. Sci.">
        <title>Exploration of Alicyclobacillus spp. Genome in Search of Antibiotic Resistance.</title>
        <authorList>
            <person name="Bucka-Kolendo J."/>
            <person name="Kiousi D.E."/>
            <person name="Dekowska A."/>
            <person name="Mikolajczuk-Szczyrba A."/>
            <person name="Karadedos D.M."/>
            <person name="Michael P."/>
            <person name="Galanis A."/>
            <person name="Sokolowska B."/>
        </authorList>
    </citation>
    <scope>NUCLEOTIDE SEQUENCE [LARGE SCALE GENOMIC DNA]</scope>
    <source>
        <strain evidence="7 8">KKP 3000</strain>
    </source>
</reference>
<dbReference type="Proteomes" id="UP001579974">
    <property type="component" value="Unassembled WGS sequence"/>
</dbReference>
<dbReference type="EMBL" id="JBDXSU010000002">
    <property type="protein sequence ID" value="MFB5189159.1"/>
    <property type="molecule type" value="Genomic_DNA"/>
</dbReference>
<dbReference type="InterPro" id="IPR011006">
    <property type="entry name" value="CheY-like_superfamily"/>
</dbReference>
<evidence type="ECO:0000313" key="7">
    <source>
        <dbReference type="EMBL" id="MFB5189159.1"/>
    </source>
</evidence>
<proteinExistence type="predicted"/>
<dbReference type="RefSeq" id="WP_275472696.1">
    <property type="nucleotide sequence ID" value="NZ_CP162940.1"/>
</dbReference>
<gene>
    <name evidence="7" type="ORF">KKP3000_002158</name>
</gene>